<evidence type="ECO:0000256" key="1">
    <source>
        <dbReference type="ARBA" id="ARBA00007992"/>
    </source>
</evidence>
<dbReference type="EMBL" id="KV878213">
    <property type="protein sequence ID" value="OJJ33675.1"/>
    <property type="molecule type" value="Genomic_DNA"/>
</dbReference>
<keyword evidence="3" id="KW-0274">FAD</keyword>
<dbReference type="InterPro" id="IPR002938">
    <property type="entry name" value="FAD-bd"/>
</dbReference>
<keyword evidence="5" id="KW-0503">Monooxygenase</keyword>
<organism evidence="7 8">
    <name type="scientific">Aspergillus wentii DTO 134E9</name>
    <dbReference type="NCBI Taxonomy" id="1073089"/>
    <lineage>
        <taxon>Eukaryota</taxon>
        <taxon>Fungi</taxon>
        <taxon>Dikarya</taxon>
        <taxon>Ascomycota</taxon>
        <taxon>Pezizomycotina</taxon>
        <taxon>Eurotiomycetes</taxon>
        <taxon>Eurotiomycetidae</taxon>
        <taxon>Eurotiales</taxon>
        <taxon>Aspergillaceae</taxon>
        <taxon>Aspergillus</taxon>
        <taxon>Aspergillus subgen. Cremei</taxon>
    </lineage>
</organism>
<comment type="similarity">
    <text evidence="1">Belongs to the paxM FAD-dependent monooxygenase family.</text>
</comment>
<dbReference type="OrthoDB" id="16820at2759"/>
<dbReference type="Pfam" id="PF01494">
    <property type="entry name" value="FAD_binding_3"/>
    <property type="match status" value="1"/>
</dbReference>
<feature type="domain" description="FAD-binding" evidence="6">
    <location>
        <begin position="4"/>
        <end position="373"/>
    </location>
</feature>
<dbReference type="RefSeq" id="XP_040687351.1">
    <property type="nucleotide sequence ID" value="XM_040828448.1"/>
</dbReference>
<sequence length="437" mass="48666">MPKKILIVGAGIAGIAGALALSRELTPFIPDLQITIFERHDILSTSGGAINLTPVAQRHLDQLGVLHELDKLGAEGGADVDAIELFSIRTARSLGNLDFTDNHGNGFSGYKGRRVMRIVLSLAMLTVVDRTRNVEIVYGKKLAHGQENAREATLFFSDGTSATGDLVLGCDGVHSATRTQWIDPSAPSEYTGISFLQTTLAASSISSPIHFRSTAMNISRHGSLLTSFCDRDGDQIFAAAIVQFDEHLLPHYKIEPGQDHRTQNVIKNTLREEMRDRFGKSAIPCIKEMTSLQSDWMLYPVYQVRPGARWHTGRAILLGDAAHAMPPRDESAAYALDDAILFSRILARYRHEPLSEVFKAYETIRRETVNNAFKASRRMWEKNKDMGLLEGRLKEWTLPFHIRNSKDAREAAWEFDATKINIPGPTESLCSFEKRSF</sequence>
<dbReference type="GeneID" id="63744296"/>
<dbReference type="Gene3D" id="3.50.50.60">
    <property type="entry name" value="FAD/NAD(P)-binding domain"/>
    <property type="match status" value="1"/>
</dbReference>
<dbReference type="AlphaFoldDB" id="A0A1L9RFH9"/>
<evidence type="ECO:0000256" key="5">
    <source>
        <dbReference type="ARBA" id="ARBA00023033"/>
    </source>
</evidence>
<dbReference type="InterPro" id="IPR050493">
    <property type="entry name" value="FAD-dep_Monooxygenase_BioMet"/>
</dbReference>
<keyword evidence="8" id="KW-1185">Reference proteome</keyword>
<evidence type="ECO:0000256" key="4">
    <source>
        <dbReference type="ARBA" id="ARBA00023002"/>
    </source>
</evidence>
<dbReference type="Proteomes" id="UP000184383">
    <property type="component" value="Unassembled WGS sequence"/>
</dbReference>
<evidence type="ECO:0000256" key="3">
    <source>
        <dbReference type="ARBA" id="ARBA00022827"/>
    </source>
</evidence>
<dbReference type="PANTHER" id="PTHR13789">
    <property type="entry name" value="MONOOXYGENASE"/>
    <property type="match status" value="1"/>
</dbReference>
<gene>
    <name evidence="7" type="ORF">ASPWEDRAFT_113952</name>
</gene>
<dbReference type="GO" id="GO:0071949">
    <property type="term" value="F:FAD binding"/>
    <property type="evidence" value="ECO:0007669"/>
    <property type="project" value="InterPro"/>
</dbReference>
<accession>A0A1L9RFH9</accession>
<dbReference type="GO" id="GO:0004497">
    <property type="term" value="F:monooxygenase activity"/>
    <property type="evidence" value="ECO:0007669"/>
    <property type="project" value="UniProtKB-KW"/>
</dbReference>
<evidence type="ECO:0000313" key="7">
    <source>
        <dbReference type="EMBL" id="OJJ33675.1"/>
    </source>
</evidence>
<dbReference type="STRING" id="1073089.A0A1L9RFH9"/>
<keyword evidence="2" id="KW-0285">Flavoprotein</keyword>
<keyword evidence="4" id="KW-0560">Oxidoreductase</keyword>
<dbReference type="PANTHER" id="PTHR13789:SF309">
    <property type="entry name" value="PUTATIVE (AFU_ORTHOLOGUE AFUA_6G14510)-RELATED"/>
    <property type="match status" value="1"/>
</dbReference>
<proteinExistence type="inferred from homology"/>
<dbReference type="InterPro" id="IPR036188">
    <property type="entry name" value="FAD/NAD-bd_sf"/>
</dbReference>
<dbReference type="PRINTS" id="PR00420">
    <property type="entry name" value="RNGMNOXGNASE"/>
</dbReference>
<name>A0A1L9RFH9_ASPWE</name>
<evidence type="ECO:0000256" key="2">
    <source>
        <dbReference type="ARBA" id="ARBA00022630"/>
    </source>
</evidence>
<protein>
    <recommendedName>
        <fullName evidence="6">FAD-binding domain-containing protein</fullName>
    </recommendedName>
</protein>
<reference evidence="8" key="1">
    <citation type="journal article" date="2017" name="Genome Biol.">
        <title>Comparative genomics reveals high biological diversity and specific adaptations in the industrially and medically important fungal genus Aspergillus.</title>
        <authorList>
            <person name="de Vries R.P."/>
            <person name="Riley R."/>
            <person name="Wiebenga A."/>
            <person name="Aguilar-Osorio G."/>
            <person name="Amillis S."/>
            <person name="Uchima C.A."/>
            <person name="Anderluh G."/>
            <person name="Asadollahi M."/>
            <person name="Askin M."/>
            <person name="Barry K."/>
            <person name="Battaglia E."/>
            <person name="Bayram O."/>
            <person name="Benocci T."/>
            <person name="Braus-Stromeyer S.A."/>
            <person name="Caldana C."/>
            <person name="Canovas D."/>
            <person name="Cerqueira G.C."/>
            <person name="Chen F."/>
            <person name="Chen W."/>
            <person name="Choi C."/>
            <person name="Clum A."/>
            <person name="Dos Santos R.A."/>
            <person name="Damasio A.R."/>
            <person name="Diallinas G."/>
            <person name="Emri T."/>
            <person name="Fekete E."/>
            <person name="Flipphi M."/>
            <person name="Freyberg S."/>
            <person name="Gallo A."/>
            <person name="Gournas C."/>
            <person name="Habgood R."/>
            <person name="Hainaut M."/>
            <person name="Harispe M.L."/>
            <person name="Henrissat B."/>
            <person name="Hilden K.S."/>
            <person name="Hope R."/>
            <person name="Hossain A."/>
            <person name="Karabika E."/>
            <person name="Karaffa L."/>
            <person name="Karanyi Z."/>
            <person name="Krasevec N."/>
            <person name="Kuo A."/>
            <person name="Kusch H."/>
            <person name="LaButti K."/>
            <person name="Lagendijk E.L."/>
            <person name="Lapidus A."/>
            <person name="Levasseur A."/>
            <person name="Lindquist E."/>
            <person name="Lipzen A."/>
            <person name="Logrieco A.F."/>
            <person name="MacCabe A."/>
            <person name="Maekelae M.R."/>
            <person name="Malavazi I."/>
            <person name="Melin P."/>
            <person name="Meyer V."/>
            <person name="Mielnichuk N."/>
            <person name="Miskei M."/>
            <person name="Molnar A.P."/>
            <person name="Mule G."/>
            <person name="Ngan C.Y."/>
            <person name="Orejas M."/>
            <person name="Orosz E."/>
            <person name="Ouedraogo J.P."/>
            <person name="Overkamp K.M."/>
            <person name="Park H.-S."/>
            <person name="Perrone G."/>
            <person name="Piumi F."/>
            <person name="Punt P.J."/>
            <person name="Ram A.F."/>
            <person name="Ramon A."/>
            <person name="Rauscher S."/>
            <person name="Record E."/>
            <person name="Riano-Pachon D.M."/>
            <person name="Robert V."/>
            <person name="Roehrig J."/>
            <person name="Ruller R."/>
            <person name="Salamov A."/>
            <person name="Salih N.S."/>
            <person name="Samson R.A."/>
            <person name="Sandor E."/>
            <person name="Sanguinetti M."/>
            <person name="Schuetze T."/>
            <person name="Sepcic K."/>
            <person name="Shelest E."/>
            <person name="Sherlock G."/>
            <person name="Sophianopoulou V."/>
            <person name="Squina F.M."/>
            <person name="Sun H."/>
            <person name="Susca A."/>
            <person name="Todd R.B."/>
            <person name="Tsang A."/>
            <person name="Unkles S.E."/>
            <person name="van de Wiele N."/>
            <person name="van Rossen-Uffink D."/>
            <person name="Oliveira J.V."/>
            <person name="Vesth T.C."/>
            <person name="Visser J."/>
            <person name="Yu J.-H."/>
            <person name="Zhou M."/>
            <person name="Andersen M.R."/>
            <person name="Archer D.B."/>
            <person name="Baker S.E."/>
            <person name="Benoit I."/>
            <person name="Brakhage A.A."/>
            <person name="Braus G.H."/>
            <person name="Fischer R."/>
            <person name="Frisvad J.C."/>
            <person name="Goldman G.H."/>
            <person name="Houbraken J."/>
            <person name="Oakley B."/>
            <person name="Pocsi I."/>
            <person name="Scazzocchio C."/>
            <person name="Seiboth B."/>
            <person name="vanKuyk P.A."/>
            <person name="Wortman J."/>
            <person name="Dyer P.S."/>
            <person name="Grigoriev I.V."/>
        </authorList>
    </citation>
    <scope>NUCLEOTIDE SEQUENCE [LARGE SCALE GENOMIC DNA]</scope>
    <source>
        <strain evidence="8">DTO 134E9</strain>
    </source>
</reference>
<evidence type="ECO:0000313" key="8">
    <source>
        <dbReference type="Proteomes" id="UP000184383"/>
    </source>
</evidence>
<dbReference type="SUPFAM" id="SSF51905">
    <property type="entry name" value="FAD/NAD(P)-binding domain"/>
    <property type="match status" value="1"/>
</dbReference>
<dbReference type="VEuPathDB" id="FungiDB:ASPWEDRAFT_113952"/>
<evidence type="ECO:0000259" key="6">
    <source>
        <dbReference type="Pfam" id="PF01494"/>
    </source>
</evidence>